<sequence>MATPTGNYAAAQSSVSWLRFELTHTAPLADRLEGLLQACLQPGHPLSSDDFLDHFRLGPHDINPVVDICFELLRAHITQESFSKTFEWLSQIGTSMYNSFNHFHALVNPSRFAPEGFCDYFVLAEDWTSTPLFDILPVWTGCTKQRIYSLWHMDGNEKLRLWGFYVYRCVDGYSRVILYLYCTNNKRAKTVAAAFLDAVECYSWPSRMRGDWGTENNEVERLMIAHWGERHNAYLWGRLTHNVRIERMWRDVWKDTLEMFHKVFFYLEEISLLDMNSTRQDNVFLELASHAH</sequence>
<reference evidence="2 3" key="1">
    <citation type="journal article" date="2020" name="ISME J.">
        <title>Uncovering the hidden diversity of litter-decomposition mechanisms in mushroom-forming fungi.</title>
        <authorList>
            <person name="Floudas D."/>
            <person name="Bentzer J."/>
            <person name="Ahren D."/>
            <person name="Johansson T."/>
            <person name="Persson P."/>
            <person name="Tunlid A."/>
        </authorList>
    </citation>
    <scope>NUCLEOTIDE SEQUENCE [LARGE SCALE GENOMIC DNA]</scope>
    <source>
        <strain evidence="2 3">CBS 291.85</strain>
    </source>
</reference>
<gene>
    <name evidence="2" type="ORF">D9758_019101</name>
</gene>
<dbReference type="SUPFAM" id="SSF53098">
    <property type="entry name" value="Ribonuclease H-like"/>
    <property type="match status" value="1"/>
</dbReference>
<comment type="caution">
    <text evidence="2">The sequence shown here is derived from an EMBL/GenBank/DDBJ whole genome shotgun (WGS) entry which is preliminary data.</text>
</comment>
<dbReference type="InterPro" id="IPR012337">
    <property type="entry name" value="RNaseH-like_sf"/>
</dbReference>
<dbReference type="EMBL" id="JAACJM010000308">
    <property type="protein sequence ID" value="KAF5332377.1"/>
    <property type="molecule type" value="Genomic_DNA"/>
</dbReference>
<organism evidence="2 3">
    <name type="scientific">Tetrapyrgos nigripes</name>
    <dbReference type="NCBI Taxonomy" id="182062"/>
    <lineage>
        <taxon>Eukaryota</taxon>
        <taxon>Fungi</taxon>
        <taxon>Dikarya</taxon>
        <taxon>Basidiomycota</taxon>
        <taxon>Agaricomycotina</taxon>
        <taxon>Agaricomycetes</taxon>
        <taxon>Agaricomycetidae</taxon>
        <taxon>Agaricales</taxon>
        <taxon>Marasmiineae</taxon>
        <taxon>Marasmiaceae</taxon>
        <taxon>Tetrapyrgos</taxon>
    </lineage>
</organism>
<dbReference type="AlphaFoldDB" id="A0A8H5C1Q0"/>
<proteinExistence type="predicted"/>
<evidence type="ECO:0000259" key="1">
    <source>
        <dbReference type="Pfam" id="PF24764"/>
    </source>
</evidence>
<dbReference type="InterPro" id="IPR036397">
    <property type="entry name" value="RNaseH_sf"/>
</dbReference>
<name>A0A8H5C1Q0_9AGAR</name>
<dbReference type="Gene3D" id="3.30.420.10">
    <property type="entry name" value="Ribonuclease H-like superfamily/Ribonuclease H"/>
    <property type="match status" value="1"/>
</dbReference>
<accession>A0A8H5C1Q0</accession>
<dbReference type="PANTHER" id="PTHR46791">
    <property type="entry name" value="EXPRESSED PROTEIN"/>
    <property type="match status" value="1"/>
</dbReference>
<dbReference type="OrthoDB" id="2686689at2759"/>
<dbReference type="PANTHER" id="PTHR46791:SF5">
    <property type="entry name" value="CLR5 DOMAIN-CONTAINING PROTEIN-RELATED"/>
    <property type="match status" value="1"/>
</dbReference>
<dbReference type="GO" id="GO:0003676">
    <property type="term" value="F:nucleic acid binding"/>
    <property type="evidence" value="ECO:0007669"/>
    <property type="project" value="InterPro"/>
</dbReference>
<dbReference type="InterPro" id="IPR058913">
    <property type="entry name" value="Integrase_dom_put"/>
</dbReference>
<keyword evidence="3" id="KW-1185">Reference proteome</keyword>
<protein>
    <recommendedName>
        <fullName evidence="1">Integrase core domain-containing protein</fullName>
    </recommendedName>
</protein>
<dbReference type="Pfam" id="PF24764">
    <property type="entry name" value="rva_4"/>
    <property type="match status" value="1"/>
</dbReference>
<evidence type="ECO:0000313" key="3">
    <source>
        <dbReference type="Proteomes" id="UP000559256"/>
    </source>
</evidence>
<dbReference type="Proteomes" id="UP000559256">
    <property type="component" value="Unassembled WGS sequence"/>
</dbReference>
<evidence type="ECO:0000313" key="2">
    <source>
        <dbReference type="EMBL" id="KAF5332377.1"/>
    </source>
</evidence>
<feature type="domain" description="Integrase core" evidence="1">
    <location>
        <begin position="149"/>
        <end position="279"/>
    </location>
</feature>